<dbReference type="PANTHER" id="PTHR35337">
    <property type="entry name" value="SLR1478 PROTEIN"/>
    <property type="match status" value="1"/>
</dbReference>
<keyword evidence="1" id="KW-0812">Transmembrane</keyword>
<evidence type="ECO:0000313" key="2">
    <source>
        <dbReference type="EMBL" id="QQE76042.1"/>
    </source>
</evidence>
<dbReference type="KEGG" id="bcop:JD108_09345"/>
<dbReference type="PANTHER" id="PTHR35337:SF1">
    <property type="entry name" value="SLR1478 PROTEIN"/>
    <property type="match status" value="1"/>
</dbReference>
<dbReference type="Proteomes" id="UP000595847">
    <property type="component" value="Chromosome"/>
</dbReference>
<reference evidence="2 3" key="1">
    <citation type="submission" date="2020-12" db="EMBL/GenBank/DDBJ databases">
        <title>strain FJAT-54423T represents a novel species of the genus Brevibacillus.</title>
        <authorList>
            <person name="Tang R."/>
        </authorList>
    </citation>
    <scope>NUCLEOTIDE SEQUENCE [LARGE SCALE GENOMIC DNA]</scope>
    <source>
        <strain evidence="2 3">FJAT-54423</strain>
    </source>
</reference>
<evidence type="ECO:0000313" key="3">
    <source>
        <dbReference type="Proteomes" id="UP000595847"/>
    </source>
</evidence>
<dbReference type="InterPro" id="IPR002798">
    <property type="entry name" value="SpoIIM-like"/>
</dbReference>
<keyword evidence="1" id="KW-0472">Membrane</keyword>
<feature type="transmembrane region" description="Helical" evidence="1">
    <location>
        <begin position="295"/>
        <end position="312"/>
    </location>
</feature>
<dbReference type="EMBL" id="CP066308">
    <property type="protein sequence ID" value="QQE76042.1"/>
    <property type="molecule type" value="Genomic_DNA"/>
</dbReference>
<accession>A0A7T5ENW8</accession>
<keyword evidence="1" id="KW-1133">Transmembrane helix</keyword>
<evidence type="ECO:0000256" key="1">
    <source>
        <dbReference type="SAM" id="Phobius"/>
    </source>
</evidence>
<dbReference type="AlphaFoldDB" id="A0A7T5ENW8"/>
<feature type="transmembrane region" description="Helical" evidence="1">
    <location>
        <begin position="265"/>
        <end position="283"/>
    </location>
</feature>
<feature type="transmembrane region" description="Helical" evidence="1">
    <location>
        <begin position="214"/>
        <end position="244"/>
    </location>
</feature>
<dbReference type="Pfam" id="PF01944">
    <property type="entry name" value="SpoIIM"/>
    <property type="match status" value="1"/>
</dbReference>
<dbReference type="RefSeq" id="WP_198829551.1">
    <property type="nucleotide sequence ID" value="NZ_CP066308.1"/>
</dbReference>
<feature type="transmembrane region" description="Helical" evidence="1">
    <location>
        <begin position="188"/>
        <end position="208"/>
    </location>
</feature>
<organism evidence="2 3">
    <name type="scientific">Brevibacillus composti</name>
    <dbReference type="NCBI Taxonomy" id="2796470"/>
    <lineage>
        <taxon>Bacteria</taxon>
        <taxon>Bacillati</taxon>
        <taxon>Bacillota</taxon>
        <taxon>Bacilli</taxon>
        <taxon>Bacillales</taxon>
        <taxon>Paenibacillaceae</taxon>
        <taxon>Brevibacillus</taxon>
    </lineage>
</organism>
<gene>
    <name evidence="2" type="ORF">JD108_09345</name>
</gene>
<name>A0A7T5ENW8_9BACL</name>
<protein>
    <submittedName>
        <fullName evidence="2">Stage II sporulation protein M</fullName>
    </submittedName>
</protein>
<feature type="transmembrane region" description="Helical" evidence="1">
    <location>
        <begin position="104"/>
        <end position="127"/>
    </location>
</feature>
<feature type="transmembrane region" description="Helical" evidence="1">
    <location>
        <begin position="160"/>
        <end position="181"/>
    </location>
</feature>
<sequence>MNLTSFWQSHKATWAELDRLLELFQKRPRTIGAEEIDRLTLLYKKASAHLAYIRTYYPDDEVTHYLNQLVARAHNTAYRQQSSSVGQLSRFFWDHLYSLVHQRILFIGLAGLLLVIGGISGFAAVLIDPLNLYYVLPDGMAAQIDPSRLGEGHDSINSPIVSTAIMLNNIRVAFLAFITGVTLGIMPVYLLFFNGLIVGALAAAFYQADSSYAFWAYILPHGVIELTAIFIAGGAGLHMGYRLLVPGMYHRKHQFLVAAKESAQLLLGTMPLFVIAGIIEGYITPSSLTLEAKYGVAALTLAALAGWYLYGLRRHRRQQSLGRGQSASLDLISK</sequence>
<proteinExistence type="predicted"/>